<accession>A0ABW1EFV6</accession>
<dbReference type="Gene3D" id="3.90.79.10">
    <property type="entry name" value="Nucleoside Triphosphate Pyrophosphohydrolase"/>
    <property type="match status" value="1"/>
</dbReference>
<comment type="caution">
    <text evidence="9">The sequence shown here is derived from an EMBL/GenBank/DDBJ whole genome shotgun (WGS) entry which is preliminary data.</text>
</comment>
<dbReference type="PANTHER" id="PTHR11839">
    <property type="entry name" value="UDP/ADP-SUGAR PYROPHOSPHATASE"/>
    <property type="match status" value="1"/>
</dbReference>
<comment type="cofactor">
    <cofactor evidence="2">
        <name>Mg(2+)</name>
        <dbReference type="ChEBI" id="CHEBI:18420"/>
    </cofactor>
</comment>
<evidence type="ECO:0000256" key="5">
    <source>
        <dbReference type="ARBA" id="ARBA00022801"/>
    </source>
</evidence>
<evidence type="ECO:0000256" key="6">
    <source>
        <dbReference type="ARBA" id="ARBA00032162"/>
    </source>
</evidence>
<dbReference type="Proteomes" id="UP001596091">
    <property type="component" value="Unassembled WGS sequence"/>
</dbReference>
<name>A0ABW1EFV6_9BACT</name>
<dbReference type="PROSITE" id="PS51462">
    <property type="entry name" value="NUDIX"/>
    <property type="match status" value="1"/>
</dbReference>
<evidence type="ECO:0000256" key="7">
    <source>
        <dbReference type="ARBA" id="ARBA00032272"/>
    </source>
</evidence>
<evidence type="ECO:0000256" key="2">
    <source>
        <dbReference type="ARBA" id="ARBA00001946"/>
    </source>
</evidence>
<feature type="domain" description="Nudix hydrolase" evidence="8">
    <location>
        <begin position="53"/>
        <end position="186"/>
    </location>
</feature>
<protein>
    <recommendedName>
        <fullName evidence="4">GDP-mannose pyrophosphatase</fullName>
    </recommendedName>
    <alternativeName>
        <fullName evidence="6">GDP-mannose hydrolase</fullName>
    </alternativeName>
    <alternativeName>
        <fullName evidence="7">GDPMK</fullName>
    </alternativeName>
</protein>
<evidence type="ECO:0000256" key="4">
    <source>
        <dbReference type="ARBA" id="ARBA00016377"/>
    </source>
</evidence>
<dbReference type="EMBL" id="JBHSPH010000002">
    <property type="protein sequence ID" value="MFC5861883.1"/>
    <property type="molecule type" value="Genomic_DNA"/>
</dbReference>
<dbReference type="Pfam" id="PF00293">
    <property type="entry name" value="NUDIX"/>
    <property type="match status" value="1"/>
</dbReference>
<dbReference type="RefSeq" id="WP_263337654.1">
    <property type="nucleotide sequence ID" value="NZ_JAGSYH010000004.1"/>
</dbReference>
<dbReference type="InterPro" id="IPR015797">
    <property type="entry name" value="NUDIX_hydrolase-like_dom_sf"/>
</dbReference>
<dbReference type="InterPro" id="IPR000086">
    <property type="entry name" value="NUDIX_hydrolase_dom"/>
</dbReference>
<organism evidence="9 10">
    <name type="scientific">Acidicapsa dinghuensis</name>
    <dbReference type="NCBI Taxonomy" id="2218256"/>
    <lineage>
        <taxon>Bacteria</taxon>
        <taxon>Pseudomonadati</taxon>
        <taxon>Acidobacteriota</taxon>
        <taxon>Terriglobia</taxon>
        <taxon>Terriglobales</taxon>
        <taxon>Acidobacteriaceae</taxon>
        <taxon>Acidicapsa</taxon>
    </lineage>
</organism>
<evidence type="ECO:0000256" key="1">
    <source>
        <dbReference type="ARBA" id="ARBA00000847"/>
    </source>
</evidence>
<sequence length="197" mass="22839">MNLPNSSDSEDNKQPHSITTLSTRVVYRNPWLSLREDEILRSNGRPGIYSVIDKQDCAVIIPIDFDVEGGRVWLVEQFRYTVQERCLELPQGGWEMDDVDPEELARGELKEELGLHAEKMVYLGWTWIAYGFARQKQHVYLATGLSQTEKDPDPEEHDLVVHSMTVREFEERMLDGTIRDVCTLAAWGLYLLWKARQ</sequence>
<dbReference type="SUPFAM" id="SSF55811">
    <property type="entry name" value="Nudix"/>
    <property type="match status" value="1"/>
</dbReference>
<evidence type="ECO:0000259" key="8">
    <source>
        <dbReference type="PROSITE" id="PS51462"/>
    </source>
</evidence>
<comment type="similarity">
    <text evidence="3">Belongs to the Nudix hydrolase family. NudK subfamily.</text>
</comment>
<gene>
    <name evidence="9" type="ORF">ACFPT7_06230</name>
</gene>
<keyword evidence="5" id="KW-0378">Hydrolase</keyword>
<reference evidence="10" key="1">
    <citation type="journal article" date="2019" name="Int. J. Syst. Evol. Microbiol.">
        <title>The Global Catalogue of Microorganisms (GCM) 10K type strain sequencing project: providing services to taxonomists for standard genome sequencing and annotation.</title>
        <authorList>
            <consortium name="The Broad Institute Genomics Platform"/>
            <consortium name="The Broad Institute Genome Sequencing Center for Infectious Disease"/>
            <person name="Wu L."/>
            <person name="Ma J."/>
        </authorList>
    </citation>
    <scope>NUCLEOTIDE SEQUENCE [LARGE SCALE GENOMIC DNA]</scope>
    <source>
        <strain evidence="10">JCM 4087</strain>
    </source>
</reference>
<dbReference type="PANTHER" id="PTHR11839:SF18">
    <property type="entry name" value="NUDIX HYDROLASE DOMAIN-CONTAINING PROTEIN"/>
    <property type="match status" value="1"/>
</dbReference>
<proteinExistence type="inferred from homology"/>
<comment type="catalytic activity">
    <reaction evidence="1">
        <text>GDP-alpha-D-mannose + H2O = alpha-D-mannose 1-phosphate + GMP + 2 H(+)</text>
        <dbReference type="Rhea" id="RHEA:27978"/>
        <dbReference type="ChEBI" id="CHEBI:15377"/>
        <dbReference type="ChEBI" id="CHEBI:15378"/>
        <dbReference type="ChEBI" id="CHEBI:57527"/>
        <dbReference type="ChEBI" id="CHEBI:58115"/>
        <dbReference type="ChEBI" id="CHEBI:58409"/>
    </reaction>
</comment>
<evidence type="ECO:0000313" key="10">
    <source>
        <dbReference type="Proteomes" id="UP001596091"/>
    </source>
</evidence>
<dbReference type="CDD" id="cd24161">
    <property type="entry name" value="NUDIX_ADPRase_Ndx2"/>
    <property type="match status" value="1"/>
</dbReference>
<keyword evidence="10" id="KW-1185">Reference proteome</keyword>
<evidence type="ECO:0000256" key="3">
    <source>
        <dbReference type="ARBA" id="ARBA00007275"/>
    </source>
</evidence>
<evidence type="ECO:0000313" key="9">
    <source>
        <dbReference type="EMBL" id="MFC5861883.1"/>
    </source>
</evidence>